<organism evidence="2 3">
    <name type="scientific">Phocaeicola massiliensis B84634 = Timone 84634 = DSM 17679 = JCM 13223</name>
    <dbReference type="NCBI Taxonomy" id="1121098"/>
    <lineage>
        <taxon>Bacteria</taxon>
        <taxon>Pseudomonadati</taxon>
        <taxon>Bacteroidota</taxon>
        <taxon>Bacteroidia</taxon>
        <taxon>Bacteroidales</taxon>
        <taxon>Bacteroidaceae</taxon>
        <taxon>Phocaeicola</taxon>
    </lineage>
</organism>
<sequence>MYRKYLKRWLDFVIVLCAGCHLFDIGFSHLVWYKNNK</sequence>
<dbReference type="HOGENOM" id="CLU_3340129_0_0_10"/>
<keyword evidence="3" id="KW-1185">Reference proteome</keyword>
<dbReference type="EMBL" id="AQHY01000025">
    <property type="protein sequence ID" value="EOA54681.1"/>
    <property type="molecule type" value="Genomic_DNA"/>
</dbReference>
<evidence type="ECO:0000313" key="2">
    <source>
        <dbReference type="EMBL" id="EOA54681.1"/>
    </source>
</evidence>
<keyword evidence="1" id="KW-0812">Transmembrane</keyword>
<reference evidence="2 3" key="1">
    <citation type="submission" date="2013-04" db="EMBL/GenBank/DDBJ databases">
        <title>The Genome Sequence of Bacteroides massiliensis DSM 17679.</title>
        <authorList>
            <consortium name="The Broad Institute Genomics Platform"/>
            <person name="Earl A."/>
            <person name="Ward D."/>
            <person name="Feldgarden M."/>
            <person name="Gevers D."/>
            <person name="Martens E."/>
            <person name="Fenner L."/>
            <person name="Roux V."/>
            <person name="Mallet M.N."/>
            <person name="Raoult D."/>
            <person name="Walker B."/>
            <person name="Young S."/>
            <person name="Zeng Q."/>
            <person name="Gargeya S."/>
            <person name="Fitzgerald M."/>
            <person name="Haas B."/>
            <person name="Abouelleil A."/>
            <person name="Allen A.W."/>
            <person name="Alvarado L."/>
            <person name="Arachchi H.M."/>
            <person name="Berlin A.M."/>
            <person name="Chapman S.B."/>
            <person name="Gainer-Dewar J."/>
            <person name="Goldberg J."/>
            <person name="Griggs A."/>
            <person name="Gujja S."/>
            <person name="Hansen M."/>
            <person name="Howarth C."/>
            <person name="Imamovic A."/>
            <person name="Ireland A."/>
            <person name="Larimer J."/>
            <person name="McCowan C."/>
            <person name="Murphy C."/>
            <person name="Pearson M."/>
            <person name="Poon T.W."/>
            <person name="Priest M."/>
            <person name="Roberts A."/>
            <person name="Saif S."/>
            <person name="Shea T."/>
            <person name="Sisk P."/>
            <person name="Sykes S."/>
            <person name="Wortman J."/>
            <person name="Nusbaum C."/>
            <person name="Birren B."/>
        </authorList>
    </citation>
    <scope>NUCLEOTIDE SEQUENCE [LARGE SCALE GENOMIC DNA]</scope>
    <source>
        <strain evidence="3">B84634 / Timone 84634 / DSM 17679 / JCM 13223</strain>
    </source>
</reference>
<dbReference type="AlphaFoldDB" id="U6RFZ2"/>
<dbReference type="Proteomes" id="UP000017831">
    <property type="component" value="Unassembled WGS sequence"/>
</dbReference>
<feature type="transmembrane region" description="Helical" evidence="1">
    <location>
        <begin position="12"/>
        <end position="32"/>
    </location>
</feature>
<keyword evidence="1" id="KW-0472">Membrane</keyword>
<evidence type="ECO:0000256" key="1">
    <source>
        <dbReference type="SAM" id="Phobius"/>
    </source>
</evidence>
<comment type="caution">
    <text evidence="2">The sequence shown here is derived from an EMBL/GenBank/DDBJ whole genome shotgun (WGS) entry which is preliminary data.</text>
</comment>
<accession>U6RFZ2</accession>
<dbReference type="STRING" id="1121098.HMPREF1534_02074"/>
<gene>
    <name evidence="2" type="ORF">HMPREF1534_02074</name>
</gene>
<name>U6RFZ2_9BACT</name>
<evidence type="ECO:0000313" key="3">
    <source>
        <dbReference type="Proteomes" id="UP000017831"/>
    </source>
</evidence>
<proteinExistence type="predicted"/>
<keyword evidence="1" id="KW-1133">Transmembrane helix</keyword>
<protein>
    <submittedName>
        <fullName evidence="2">Uncharacterized protein</fullName>
    </submittedName>
</protein>
<dbReference type="PATRIC" id="fig|1121098.3.peg.2107"/>